<keyword evidence="2" id="KW-1185">Reference proteome</keyword>
<evidence type="ECO:0000313" key="1">
    <source>
        <dbReference type="EMBL" id="RLZ08611.1"/>
    </source>
</evidence>
<sequence length="515" mass="55824">MALEPQQDQLRITDKNSLKQWFKRGLKPLEAHFWAWLDSFWHKNDLIPITSVQNLRKTLDSKSNVEHIHVQYTTPAIVQSMIDNQITSIYRLMSPVATYADLPMDGNLNGDVRNVSDTGMNYVWDGTEWDALGGLLDLTNYVTQIQFTTALSDMATQTWVNQQLANVSIDLSNYYTAEEVRGKLIPYATQEWVNQQIANSSGGGGGGMDLSLYALKNATGLSSEHIAAWRTQLGVTEGGGTVEDIVSDYNIGSVKVGDLIPAGTTTQGLASVLFTGTFTPDLIAPSLSLSHNAGSVREIGESVQIILTANFNRGDIRGAVVNGVWSVNASQGARAGVAISYEFNGLVNGVNTSKTITHVVASGNNNFSAKVNYAASTVQPKNNKGENFSSPLAAGSLTASVSFLGRYQTFFGNSNGSTPARSLPQKAWANVNTMDLTATMGINYYDIYVVATKQLVSVVDVEIGNVDITNAYTDKGLVTVNDAGGNAVSYRKYQLYNAQPYSDKNHTHKITLKDL</sequence>
<dbReference type="OrthoDB" id="6315383at2"/>
<dbReference type="PROSITE" id="PS00018">
    <property type="entry name" value="EF_HAND_1"/>
    <property type="match status" value="1"/>
</dbReference>
<protein>
    <submittedName>
        <fullName evidence="1">Uncharacterized protein</fullName>
    </submittedName>
</protein>
<comment type="caution">
    <text evidence="1">The sequence shown here is derived from an EMBL/GenBank/DDBJ whole genome shotgun (WGS) entry which is preliminary data.</text>
</comment>
<name>A0A3L9M736_9FLAO</name>
<gene>
    <name evidence="1" type="ORF">EAH69_09870</name>
</gene>
<dbReference type="EMBL" id="RDOJ01000013">
    <property type="protein sequence ID" value="RLZ08611.1"/>
    <property type="molecule type" value="Genomic_DNA"/>
</dbReference>
<dbReference type="InterPro" id="IPR018247">
    <property type="entry name" value="EF_Hand_1_Ca_BS"/>
</dbReference>
<dbReference type="AlphaFoldDB" id="A0A3L9M736"/>
<dbReference type="Proteomes" id="UP000275348">
    <property type="component" value="Unassembled WGS sequence"/>
</dbReference>
<proteinExistence type="predicted"/>
<organism evidence="1 2">
    <name type="scientific">Faecalibacter macacae</name>
    <dbReference type="NCBI Taxonomy" id="1859289"/>
    <lineage>
        <taxon>Bacteria</taxon>
        <taxon>Pseudomonadati</taxon>
        <taxon>Bacteroidota</taxon>
        <taxon>Flavobacteriia</taxon>
        <taxon>Flavobacteriales</taxon>
        <taxon>Weeksellaceae</taxon>
        <taxon>Faecalibacter</taxon>
    </lineage>
</organism>
<accession>A0A3L9M736</accession>
<evidence type="ECO:0000313" key="2">
    <source>
        <dbReference type="Proteomes" id="UP000275348"/>
    </source>
</evidence>
<reference evidence="1 2" key="1">
    <citation type="submission" date="2018-10" db="EMBL/GenBank/DDBJ databases">
        <authorList>
            <person name="Chen X."/>
        </authorList>
    </citation>
    <scope>NUCLEOTIDE SEQUENCE [LARGE SCALE GENOMIC DNA]</scope>
    <source>
        <strain evidence="1 2">YIM 102668</strain>
    </source>
</reference>
<dbReference type="RefSeq" id="WP_121935041.1">
    <property type="nucleotide sequence ID" value="NZ_RDOJ01000013.1"/>
</dbReference>